<protein>
    <submittedName>
        <fullName evidence="2">Transcriptional regulator, DeoR family</fullName>
    </submittedName>
</protein>
<dbReference type="SUPFAM" id="SSF46785">
    <property type="entry name" value="Winged helix' DNA-binding domain"/>
    <property type="match status" value="1"/>
</dbReference>
<dbReference type="InterPro" id="IPR013196">
    <property type="entry name" value="HTH_11"/>
</dbReference>
<reference evidence="2 3" key="1">
    <citation type="submission" date="2018-08" db="EMBL/GenBank/DDBJ databases">
        <title>Recombination of ecologically and evolutionarily significant loci maintains genetic cohesion in the Pseudomonas syringae species complex.</title>
        <authorList>
            <person name="Dillon M."/>
            <person name="Thakur S."/>
            <person name="Almeida R.N.D."/>
            <person name="Weir B.S."/>
            <person name="Guttman D.S."/>
        </authorList>
    </citation>
    <scope>NUCLEOTIDE SEQUENCE [LARGE SCALE GENOMIC DNA]</scope>
    <source>
        <strain evidence="2 3">ICMP 2788</strain>
    </source>
</reference>
<dbReference type="PROSITE" id="PS52050">
    <property type="entry name" value="WYL"/>
    <property type="match status" value="1"/>
</dbReference>
<dbReference type="InterPro" id="IPR036390">
    <property type="entry name" value="WH_DNA-bd_sf"/>
</dbReference>
<evidence type="ECO:0000313" key="3">
    <source>
        <dbReference type="Proteomes" id="UP000276886"/>
    </source>
</evidence>
<sequence>MAATGLDYLFQQLQQVCRSLKGENLVARWSSRGAEMARSDRLFELMQVLRRHRRTVSGRTLAQELGVSLRTIRRDIATLQGMGADIEGEPGLGYVLKPGFLLPPLSFTEEEIQALVVGALWVGRHTDDKFAFAVKNALGKINAVLPPGMRTAFDDETFYVSSPVTGSTPIDLSEIRRALREQCKLRITLSMDHVPVAEHIIWPIMLGFIETHRSLAAWCEADSQFRMIDLNNVSHVEVLAERYSRNRRQLIREWRTLNIMPCNTRGETCPS</sequence>
<comment type="caution">
    <text evidence="2">The sequence shown here is derived from an EMBL/GenBank/DDBJ whole genome shotgun (WGS) entry which is preliminary data.</text>
</comment>
<dbReference type="AlphaFoldDB" id="A0A3M3TWC0"/>
<dbReference type="InterPro" id="IPR036388">
    <property type="entry name" value="WH-like_DNA-bd_sf"/>
</dbReference>
<dbReference type="Pfam" id="PF08279">
    <property type="entry name" value="HTH_11"/>
    <property type="match status" value="1"/>
</dbReference>
<gene>
    <name evidence="2" type="ORF">ALQ44_100382</name>
</gene>
<evidence type="ECO:0000313" key="2">
    <source>
        <dbReference type="EMBL" id="RMO25130.1"/>
    </source>
</evidence>
<organism evidence="2 3">
    <name type="scientific">Pseudomonas syringae pv. pisi</name>
    <dbReference type="NCBI Taxonomy" id="59510"/>
    <lineage>
        <taxon>Bacteria</taxon>
        <taxon>Pseudomonadati</taxon>
        <taxon>Pseudomonadota</taxon>
        <taxon>Gammaproteobacteria</taxon>
        <taxon>Pseudomonadales</taxon>
        <taxon>Pseudomonadaceae</taxon>
        <taxon>Pseudomonas</taxon>
        <taxon>Pseudomonas syringae</taxon>
    </lineage>
</organism>
<dbReference type="Gene3D" id="1.10.10.10">
    <property type="entry name" value="Winged helix-like DNA-binding domain superfamily/Winged helix DNA-binding domain"/>
    <property type="match status" value="1"/>
</dbReference>
<dbReference type="EMBL" id="RBPQ01000190">
    <property type="protein sequence ID" value="RMO25130.1"/>
    <property type="molecule type" value="Genomic_DNA"/>
</dbReference>
<proteinExistence type="predicted"/>
<accession>A0A3M3TWC0</accession>
<evidence type="ECO:0000259" key="1">
    <source>
        <dbReference type="Pfam" id="PF08279"/>
    </source>
</evidence>
<dbReference type="PANTHER" id="PTHR34580">
    <property type="match status" value="1"/>
</dbReference>
<dbReference type="PANTHER" id="PTHR34580:SF3">
    <property type="entry name" value="PROTEIN PAFB"/>
    <property type="match status" value="1"/>
</dbReference>
<dbReference type="InterPro" id="IPR051534">
    <property type="entry name" value="CBASS_pafABC_assoc_protein"/>
</dbReference>
<feature type="domain" description="Helix-turn-helix type 11" evidence="1">
    <location>
        <begin position="41"/>
        <end position="94"/>
    </location>
</feature>
<name>A0A3M3TWC0_PSESJ</name>
<dbReference type="Proteomes" id="UP000276886">
    <property type="component" value="Unassembled WGS sequence"/>
</dbReference>